<feature type="chain" id="PRO_5036913328" evidence="2">
    <location>
        <begin position="30"/>
        <end position="330"/>
    </location>
</feature>
<gene>
    <name evidence="3" type="ORF">JKG68_21915</name>
</gene>
<evidence type="ECO:0000256" key="2">
    <source>
        <dbReference type="SAM" id="SignalP"/>
    </source>
</evidence>
<reference evidence="3" key="1">
    <citation type="submission" date="2021-01" db="EMBL/GenBank/DDBJ databases">
        <title>Microvirga sp.</title>
        <authorList>
            <person name="Kim M.K."/>
        </authorList>
    </citation>
    <scope>NUCLEOTIDE SEQUENCE</scope>
    <source>
        <strain evidence="3">5420S-16</strain>
    </source>
</reference>
<dbReference type="PANTHER" id="PTHR42928">
    <property type="entry name" value="TRICARBOXYLATE-BINDING PROTEIN"/>
    <property type="match status" value="1"/>
</dbReference>
<dbReference type="AlphaFoldDB" id="A0A936ZF27"/>
<dbReference type="CDD" id="cd07012">
    <property type="entry name" value="PBP2_Bug_TTT"/>
    <property type="match status" value="1"/>
</dbReference>
<dbReference type="Gene3D" id="3.40.190.10">
    <property type="entry name" value="Periplasmic binding protein-like II"/>
    <property type="match status" value="1"/>
</dbReference>
<name>A0A936ZF27_9HYPH</name>
<comment type="caution">
    <text evidence="3">The sequence shown here is derived from an EMBL/GenBank/DDBJ whole genome shotgun (WGS) entry which is preliminary data.</text>
</comment>
<proteinExistence type="inferred from homology"/>
<dbReference type="SUPFAM" id="SSF53850">
    <property type="entry name" value="Periplasmic binding protein-like II"/>
    <property type="match status" value="1"/>
</dbReference>
<accession>A0A936ZF27</accession>
<evidence type="ECO:0000256" key="1">
    <source>
        <dbReference type="ARBA" id="ARBA00006987"/>
    </source>
</evidence>
<feature type="signal peptide" evidence="2">
    <location>
        <begin position="1"/>
        <end position="29"/>
    </location>
</feature>
<evidence type="ECO:0000313" key="4">
    <source>
        <dbReference type="Proteomes" id="UP000605848"/>
    </source>
</evidence>
<sequence length="330" mass="35065">MNEIYLTRRAALTAGILAAAGLSSRAALAQQYPNRPIKWLVGYAAGGGTDVLARLLGEAMSPGLSQQIVIENRPGAATNLAADAAARAEPDGYTVFTAGIETLVYNPALYKKLAFDPVRDFRPVGLTARFHLVLTVKRDSPATSARDLIERAKAAPGQINYGSPGLGSPHHLAMERLMREAGIKFTHVPYRGMAPVITDMMGGVVEAAIVDYAAGGSVLRSGDLKPLAVCSARRLEALPDVPTVQEALGLPGFEAYAWQGVVVPARTPDAIVARLAEALTAALANEPLQTRMREIGLEPLTGGPKEFQSLIEADRGVWEPLIRNLGITLE</sequence>
<dbReference type="InterPro" id="IPR005064">
    <property type="entry name" value="BUG"/>
</dbReference>
<keyword evidence="2" id="KW-0732">Signal</keyword>
<evidence type="ECO:0000313" key="3">
    <source>
        <dbReference type="EMBL" id="MBL0406615.1"/>
    </source>
</evidence>
<dbReference type="Pfam" id="PF03401">
    <property type="entry name" value="TctC"/>
    <property type="match status" value="1"/>
</dbReference>
<dbReference type="InterPro" id="IPR042100">
    <property type="entry name" value="Bug_dom1"/>
</dbReference>
<protein>
    <submittedName>
        <fullName evidence="3">Tripartite tricarboxylate transporter substrate binding protein</fullName>
    </submittedName>
</protein>
<comment type="similarity">
    <text evidence="1">Belongs to the UPF0065 (bug) family.</text>
</comment>
<dbReference type="PANTHER" id="PTHR42928:SF5">
    <property type="entry name" value="BLR1237 PROTEIN"/>
    <property type="match status" value="1"/>
</dbReference>
<dbReference type="PIRSF" id="PIRSF017082">
    <property type="entry name" value="YflP"/>
    <property type="match status" value="1"/>
</dbReference>
<organism evidence="3 4">
    <name type="scientific">Microvirga aerilata</name>
    <dbReference type="NCBI Taxonomy" id="670292"/>
    <lineage>
        <taxon>Bacteria</taxon>
        <taxon>Pseudomonadati</taxon>
        <taxon>Pseudomonadota</taxon>
        <taxon>Alphaproteobacteria</taxon>
        <taxon>Hyphomicrobiales</taxon>
        <taxon>Methylobacteriaceae</taxon>
        <taxon>Microvirga</taxon>
    </lineage>
</organism>
<dbReference type="RefSeq" id="WP_202063485.1">
    <property type="nucleotide sequence ID" value="NZ_JAEQMY010000046.1"/>
</dbReference>
<dbReference type="Gene3D" id="3.40.190.150">
    <property type="entry name" value="Bordetella uptake gene, domain 1"/>
    <property type="match status" value="1"/>
</dbReference>
<keyword evidence="4" id="KW-1185">Reference proteome</keyword>
<dbReference type="EMBL" id="JAEQMY010000046">
    <property type="protein sequence ID" value="MBL0406615.1"/>
    <property type="molecule type" value="Genomic_DNA"/>
</dbReference>
<dbReference type="Proteomes" id="UP000605848">
    <property type="component" value="Unassembled WGS sequence"/>
</dbReference>